<protein>
    <submittedName>
        <fullName evidence="1">Uncharacterized protein</fullName>
    </submittedName>
</protein>
<name>A0A9N9LWC3_9HELO</name>
<proteinExistence type="predicted"/>
<dbReference type="EMBL" id="CAJVRM010000440">
    <property type="protein sequence ID" value="CAG8981063.1"/>
    <property type="molecule type" value="Genomic_DNA"/>
</dbReference>
<organism evidence="1 2">
    <name type="scientific">Hymenoscyphus albidus</name>
    <dbReference type="NCBI Taxonomy" id="595503"/>
    <lineage>
        <taxon>Eukaryota</taxon>
        <taxon>Fungi</taxon>
        <taxon>Dikarya</taxon>
        <taxon>Ascomycota</taxon>
        <taxon>Pezizomycotina</taxon>
        <taxon>Leotiomycetes</taxon>
        <taxon>Helotiales</taxon>
        <taxon>Helotiaceae</taxon>
        <taxon>Hymenoscyphus</taxon>
    </lineage>
</organism>
<gene>
    <name evidence="1" type="ORF">HYALB_00008217</name>
</gene>
<accession>A0A9N9LWC3</accession>
<reference evidence="1" key="1">
    <citation type="submission" date="2021-07" db="EMBL/GenBank/DDBJ databases">
        <authorList>
            <person name="Durling M."/>
        </authorList>
    </citation>
    <scope>NUCLEOTIDE SEQUENCE</scope>
</reference>
<sequence>MLKWLDEPAFKKIMKSLARQNSYGDDVGDSIEWWLDDHNSFEEQQKHLLKLWESRHWRWLGRQNH</sequence>
<dbReference type="Proteomes" id="UP000701801">
    <property type="component" value="Unassembled WGS sequence"/>
</dbReference>
<evidence type="ECO:0000313" key="1">
    <source>
        <dbReference type="EMBL" id="CAG8981063.1"/>
    </source>
</evidence>
<keyword evidence="2" id="KW-1185">Reference proteome</keyword>
<comment type="caution">
    <text evidence="1">The sequence shown here is derived from an EMBL/GenBank/DDBJ whole genome shotgun (WGS) entry which is preliminary data.</text>
</comment>
<evidence type="ECO:0000313" key="2">
    <source>
        <dbReference type="Proteomes" id="UP000701801"/>
    </source>
</evidence>
<dbReference type="AlphaFoldDB" id="A0A9N9LWC3"/>